<name>A0A2M7X1A4_UNCKA</name>
<proteinExistence type="predicted"/>
<sequence length="126" mass="13396">MNTVINLTPHAIKFQAEDGTRTVFPPSGEVARVEQYPGETTTVDFAGVEVPVQGAPEYGWVEGLPEPKEGVVFIVSGFVLNRAVGRNADVFGPGTGPQDEAIRFPDGHKLAGLVDAVTRFNAAPAY</sequence>
<evidence type="ECO:0000313" key="2">
    <source>
        <dbReference type="Proteomes" id="UP000231195"/>
    </source>
</evidence>
<organism evidence="1 2">
    <name type="scientific">candidate division WWE3 bacterium CG_4_9_14_3_um_filter_39_7</name>
    <dbReference type="NCBI Taxonomy" id="1975080"/>
    <lineage>
        <taxon>Bacteria</taxon>
        <taxon>Katanobacteria</taxon>
    </lineage>
</organism>
<comment type="caution">
    <text evidence="1">The sequence shown here is derived from an EMBL/GenBank/DDBJ whole genome shotgun (WGS) entry which is preliminary data.</text>
</comment>
<dbReference type="EMBL" id="PFWZ01000126">
    <property type="protein sequence ID" value="PJA39957.1"/>
    <property type="molecule type" value="Genomic_DNA"/>
</dbReference>
<dbReference type="Proteomes" id="UP000231195">
    <property type="component" value="Unassembled WGS sequence"/>
</dbReference>
<protein>
    <submittedName>
        <fullName evidence="1">Uncharacterized protein</fullName>
    </submittedName>
</protein>
<reference evidence="2" key="1">
    <citation type="submission" date="2017-09" db="EMBL/GenBank/DDBJ databases">
        <title>Depth-based differentiation of microbial function through sediment-hosted aquifers and enrichment of novel symbionts in the deep terrestrial subsurface.</title>
        <authorList>
            <person name="Probst A.J."/>
            <person name="Ladd B."/>
            <person name="Jarett J.K."/>
            <person name="Geller-Mcgrath D.E."/>
            <person name="Sieber C.M.K."/>
            <person name="Emerson J.B."/>
            <person name="Anantharaman K."/>
            <person name="Thomas B.C."/>
            <person name="Malmstrom R."/>
            <person name="Stieglmeier M."/>
            <person name="Klingl A."/>
            <person name="Woyke T."/>
            <person name="Ryan C.M."/>
            <person name="Banfield J.F."/>
        </authorList>
    </citation>
    <scope>NUCLEOTIDE SEQUENCE [LARGE SCALE GENOMIC DNA]</scope>
</reference>
<dbReference type="AlphaFoldDB" id="A0A2M7X1A4"/>
<accession>A0A2M7X1A4</accession>
<gene>
    <name evidence="1" type="ORF">CO179_03865</name>
</gene>
<evidence type="ECO:0000313" key="1">
    <source>
        <dbReference type="EMBL" id="PJA39957.1"/>
    </source>
</evidence>